<dbReference type="EMBL" id="JAGKQM010000015">
    <property type="protein sequence ID" value="KAH0880079.1"/>
    <property type="molecule type" value="Genomic_DNA"/>
</dbReference>
<keyword evidence="3" id="KW-1185">Reference proteome</keyword>
<evidence type="ECO:0000256" key="1">
    <source>
        <dbReference type="SAM" id="MobiDB-lite"/>
    </source>
</evidence>
<feature type="region of interest" description="Disordered" evidence="1">
    <location>
        <begin position="1"/>
        <end position="74"/>
    </location>
</feature>
<organism evidence="2 3">
    <name type="scientific">Brassica napus</name>
    <name type="common">Rape</name>
    <dbReference type="NCBI Taxonomy" id="3708"/>
    <lineage>
        <taxon>Eukaryota</taxon>
        <taxon>Viridiplantae</taxon>
        <taxon>Streptophyta</taxon>
        <taxon>Embryophyta</taxon>
        <taxon>Tracheophyta</taxon>
        <taxon>Spermatophyta</taxon>
        <taxon>Magnoliopsida</taxon>
        <taxon>eudicotyledons</taxon>
        <taxon>Gunneridae</taxon>
        <taxon>Pentapetalae</taxon>
        <taxon>rosids</taxon>
        <taxon>malvids</taxon>
        <taxon>Brassicales</taxon>
        <taxon>Brassicaceae</taxon>
        <taxon>Brassiceae</taxon>
        <taxon>Brassica</taxon>
    </lineage>
</organism>
<proteinExistence type="predicted"/>
<protein>
    <submittedName>
        <fullName evidence="2">Uncharacterized protein</fullName>
    </submittedName>
</protein>
<evidence type="ECO:0000313" key="3">
    <source>
        <dbReference type="Proteomes" id="UP000824890"/>
    </source>
</evidence>
<feature type="compositionally biased region" description="Polar residues" evidence="1">
    <location>
        <begin position="19"/>
        <end position="35"/>
    </location>
</feature>
<dbReference type="Proteomes" id="UP000824890">
    <property type="component" value="Unassembled WGS sequence"/>
</dbReference>
<comment type="caution">
    <text evidence="2">The sequence shown here is derived from an EMBL/GenBank/DDBJ whole genome shotgun (WGS) entry which is preliminary data.</text>
</comment>
<reference evidence="2 3" key="1">
    <citation type="submission" date="2021-05" db="EMBL/GenBank/DDBJ databases">
        <title>Genome Assembly of Synthetic Allotetraploid Brassica napus Reveals Homoeologous Exchanges between Subgenomes.</title>
        <authorList>
            <person name="Davis J.T."/>
        </authorList>
    </citation>
    <scope>NUCLEOTIDE SEQUENCE [LARGE SCALE GENOMIC DNA]</scope>
    <source>
        <strain evidence="3">cv. Da-Ae</strain>
        <tissue evidence="2">Seedling</tissue>
    </source>
</reference>
<feature type="compositionally biased region" description="Basic residues" evidence="1">
    <location>
        <begin position="47"/>
        <end position="62"/>
    </location>
</feature>
<sequence>MVMGWDRVRNGPRRIGRARQTSRSVARSSEPTGNTAVLAGRAGPCHGRARRRVDRRHGRARRASWPVLPPSSPGDPFRLFVF</sequence>
<evidence type="ECO:0000313" key="2">
    <source>
        <dbReference type="EMBL" id="KAH0880079.1"/>
    </source>
</evidence>
<name>A0ABQ7ZIL9_BRANA</name>
<gene>
    <name evidence="2" type="ORF">HID58_067473</name>
</gene>
<accession>A0ABQ7ZIL9</accession>